<dbReference type="Proteomes" id="UP000451565">
    <property type="component" value="Unassembled WGS sequence"/>
</dbReference>
<keyword evidence="2" id="KW-1185">Reference proteome</keyword>
<comment type="caution">
    <text evidence="1">The sequence shown here is derived from an EMBL/GenBank/DDBJ whole genome shotgun (WGS) entry which is preliminary data.</text>
</comment>
<name>A0A843YP57_9BURK</name>
<reference evidence="1 2" key="1">
    <citation type="submission" date="2019-10" db="EMBL/GenBank/DDBJ databases">
        <title>Glaciimonas soli sp. nov., a psychrophilic bacterium isolated from the forest soil of a high elevation mountain in Taiwan.</title>
        <authorList>
            <person name="Wang L.-T."/>
            <person name="Shieh W.Y."/>
        </authorList>
    </citation>
    <scope>NUCLEOTIDE SEQUENCE [LARGE SCALE GENOMIC DNA]</scope>
    <source>
        <strain evidence="1 2">GS1</strain>
    </source>
</reference>
<evidence type="ECO:0000313" key="1">
    <source>
        <dbReference type="EMBL" id="MQR00780.1"/>
    </source>
</evidence>
<gene>
    <name evidence="1" type="ORF">GEV47_08805</name>
</gene>
<dbReference type="Gene3D" id="1.10.1660.10">
    <property type="match status" value="1"/>
</dbReference>
<dbReference type="EMBL" id="WINI01000004">
    <property type="protein sequence ID" value="MQR00780.1"/>
    <property type="molecule type" value="Genomic_DNA"/>
</dbReference>
<dbReference type="OrthoDB" id="8776701at2"/>
<evidence type="ECO:0000313" key="2">
    <source>
        <dbReference type="Proteomes" id="UP000451565"/>
    </source>
</evidence>
<proteinExistence type="predicted"/>
<dbReference type="Pfam" id="PF13591">
    <property type="entry name" value="MerR_2"/>
    <property type="match status" value="1"/>
</dbReference>
<dbReference type="RefSeq" id="WP_153234402.1">
    <property type="nucleotide sequence ID" value="NZ_WINI01000004.1"/>
</dbReference>
<organism evidence="1 2">
    <name type="scientific">Glaciimonas soli</name>
    <dbReference type="NCBI Taxonomy" id="2590999"/>
    <lineage>
        <taxon>Bacteria</taxon>
        <taxon>Pseudomonadati</taxon>
        <taxon>Pseudomonadota</taxon>
        <taxon>Betaproteobacteria</taxon>
        <taxon>Burkholderiales</taxon>
        <taxon>Oxalobacteraceae</taxon>
        <taxon>Glaciimonas</taxon>
    </lineage>
</organism>
<accession>A0A843YP57</accession>
<evidence type="ECO:0008006" key="3">
    <source>
        <dbReference type="Google" id="ProtNLM"/>
    </source>
</evidence>
<sequence length="112" mass="12742">MKLTLSEYILLDEQGTCSAQHLAEVSGLTTEELDELIESGVIVPFDEAAQPKLFHLRYVVTANMARKLRDDFELDHAGMTLAMTLIRRIDELEEEINAVRARFDLGDFGHRH</sequence>
<protein>
    <recommendedName>
        <fullName evidence="3">Chaperone modulatory protein CbpM</fullName>
    </recommendedName>
</protein>
<dbReference type="AlphaFoldDB" id="A0A843YP57"/>